<evidence type="ECO:0000313" key="2">
    <source>
        <dbReference type="EMBL" id="CAB4005812.1"/>
    </source>
</evidence>
<dbReference type="Proteomes" id="UP001152795">
    <property type="component" value="Unassembled WGS sequence"/>
</dbReference>
<proteinExistence type="predicted"/>
<organism evidence="2 3">
    <name type="scientific">Paramuricea clavata</name>
    <name type="common">Red gorgonian</name>
    <name type="synonym">Violescent sea-whip</name>
    <dbReference type="NCBI Taxonomy" id="317549"/>
    <lineage>
        <taxon>Eukaryota</taxon>
        <taxon>Metazoa</taxon>
        <taxon>Cnidaria</taxon>
        <taxon>Anthozoa</taxon>
        <taxon>Octocorallia</taxon>
        <taxon>Malacalcyonacea</taxon>
        <taxon>Plexauridae</taxon>
        <taxon>Paramuricea</taxon>
    </lineage>
</organism>
<evidence type="ECO:0000313" key="3">
    <source>
        <dbReference type="Proteomes" id="UP001152795"/>
    </source>
</evidence>
<protein>
    <submittedName>
        <fullName evidence="2">Uncharacterized protein</fullName>
    </submittedName>
</protein>
<keyword evidence="3" id="KW-1185">Reference proteome</keyword>
<dbReference type="EMBL" id="CACRXK020005320">
    <property type="protein sequence ID" value="CAB4005812.1"/>
    <property type="molecule type" value="Genomic_DNA"/>
</dbReference>
<feature type="compositionally biased region" description="Basic and acidic residues" evidence="1">
    <location>
        <begin position="57"/>
        <end position="67"/>
    </location>
</feature>
<feature type="compositionally biased region" description="Basic and acidic residues" evidence="1">
    <location>
        <begin position="16"/>
        <end position="46"/>
    </location>
</feature>
<dbReference type="AlphaFoldDB" id="A0A7D9EDL7"/>
<feature type="non-terminal residue" evidence="2">
    <location>
        <position position="67"/>
    </location>
</feature>
<feature type="region of interest" description="Disordered" evidence="1">
    <location>
        <begin position="16"/>
        <end position="67"/>
    </location>
</feature>
<reference evidence="2" key="1">
    <citation type="submission" date="2020-04" db="EMBL/GenBank/DDBJ databases">
        <authorList>
            <person name="Alioto T."/>
            <person name="Alioto T."/>
            <person name="Gomez Garrido J."/>
        </authorList>
    </citation>
    <scope>NUCLEOTIDE SEQUENCE</scope>
    <source>
        <strain evidence="2">A484AB</strain>
    </source>
</reference>
<name>A0A7D9EDL7_PARCT</name>
<sequence>NLEILPRPAMHFWKRWNKESRKKERKNEDSKESKQDADIQNEEKPTRQRRIAAINADLKRQSMIDQL</sequence>
<comment type="caution">
    <text evidence="2">The sequence shown here is derived from an EMBL/GenBank/DDBJ whole genome shotgun (WGS) entry which is preliminary data.</text>
</comment>
<evidence type="ECO:0000256" key="1">
    <source>
        <dbReference type="SAM" id="MobiDB-lite"/>
    </source>
</evidence>
<accession>A0A7D9EDL7</accession>
<gene>
    <name evidence="2" type="ORF">PACLA_8A072395</name>
</gene>